<feature type="compositionally biased region" description="Low complexity" evidence="1">
    <location>
        <begin position="554"/>
        <end position="576"/>
    </location>
</feature>
<evidence type="ECO:0000256" key="1">
    <source>
        <dbReference type="SAM" id="MobiDB-lite"/>
    </source>
</evidence>
<dbReference type="STRING" id="92696.A0A4R0RF00"/>
<feature type="region of interest" description="Disordered" evidence="1">
    <location>
        <begin position="811"/>
        <end position="861"/>
    </location>
</feature>
<reference evidence="3 4" key="1">
    <citation type="submission" date="2018-11" db="EMBL/GenBank/DDBJ databases">
        <title>Genome assembly of Steccherinum ochraceum LE-BIN_3174, the white-rot fungus of the Steccherinaceae family (The Residual Polyporoid clade, Polyporales, Basidiomycota).</title>
        <authorList>
            <person name="Fedorova T.V."/>
            <person name="Glazunova O.A."/>
            <person name="Landesman E.O."/>
            <person name="Moiseenko K.V."/>
            <person name="Psurtseva N.V."/>
            <person name="Savinova O.S."/>
            <person name="Shakhova N.V."/>
            <person name="Tyazhelova T.V."/>
            <person name="Vasina D.V."/>
        </authorList>
    </citation>
    <scope>NUCLEOTIDE SEQUENCE [LARGE SCALE GENOMIC DNA]</scope>
    <source>
        <strain evidence="3 4">LE-BIN_3174</strain>
    </source>
</reference>
<feature type="region of interest" description="Disordered" evidence="1">
    <location>
        <begin position="1232"/>
        <end position="1293"/>
    </location>
</feature>
<protein>
    <recommendedName>
        <fullName evidence="2">SAC3/GANP/THP3 conserved domain-containing protein</fullName>
    </recommendedName>
</protein>
<dbReference type="GO" id="GO:0005737">
    <property type="term" value="C:cytoplasm"/>
    <property type="evidence" value="ECO:0007669"/>
    <property type="project" value="TreeGrafter"/>
</dbReference>
<feature type="compositionally biased region" description="Pro residues" evidence="1">
    <location>
        <begin position="470"/>
        <end position="488"/>
    </location>
</feature>
<feature type="compositionally biased region" description="Pro residues" evidence="1">
    <location>
        <begin position="657"/>
        <end position="675"/>
    </location>
</feature>
<organism evidence="3 4">
    <name type="scientific">Steccherinum ochraceum</name>
    <dbReference type="NCBI Taxonomy" id="92696"/>
    <lineage>
        <taxon>Eukaryota</taxon>
        <taxon>Fungi</taxon>
        <taxon>Dikarya</taxon>
        <taxon>Basidiomycota</taxon>
        <taxon>Agaricomycotina</taxon>
        <taxon>Agaricomycetes</taxon>
        <taxon>Polyporales</taxon>
        <taxon>Steccherinaceae</taxon>
        <taxon>Steccherinum</taxon>
    </lineage>
</organism>
<dbReference type="OrthoDB" id="264795at2759"/>
<dbReference type="InterPro" id="IPR045107">
    <property type="entry name" value="SAC3/GANP/THP3"/>
</dbReference>
<feature type="region of interest" description="Disordered" evidence="1">
    <location>
        <begin position="457"/>
        <end position="696"/>
    </location>
</feature>
<feature type="compositionally biased region" description="Polar residues" evidence="1">
    <location>
        <begin position="751"/>
        <end position="760"/>
    </location>
</feature>
<accession>A0A4R0RF00</accession>
<dbReference type="PANTHER" id="PTHR12436">
    <property type="entry name" value="80 KDA MCM3-ASSOCIATED PROTEIN"/>
    <property type="match status" value="1"/>
</dbReference>
<dbReference type="PANTHER" id="PTHR12436:SF3">
    <property type="entry name" value="GERMINAL-CENTER ASSOCIATED NUCLEAR PROTEIN"/>
    <property type="match status" value="1"/>
</dbReference>
<evidence type="ECO:0000313" key="3">
    <source>
        <dbReference type="EMBL" id="TCD60994.1"/>
    </source>
</evidence>
<evidence type="ECO:0000259" key="2">
    <source>
        <dbReference type="Pfam" id="PF03399"/>
    </source>
</evidence>
<dbReference type="GO" id="GO:0006406">
    <property type="term" value="P:mRNA export from nucleus"/>
    <property type="evidence" value="ECO:0007669"/>
    <property type="project" value="TreeGrafter"/>
</dbReference>
<dbReference type="Gene3D" id="1.25.40.990">
    <property type="match status" value="1"/>
</dbReference>
<keyword evidence="4" id="KW-1185">Reference proteome</keyword>
<feature type="compositionally biased region" description="Basic and acidic residues" evidence="1">
    <location>
        <begin position="811"/>
        <end position="823"/>
    </location>
</feature>
<comment type="caution">
    <text evidence="3">The sequence shown here is derived from an EMBL/GenBank/DDBJ whole genome shotgun (WGS) entry which is preliminary data.</text>
</comment>
<feature type="compositionally biased region" description="Polar residues" evidence="1">
    <location>
        <begin position="544"/>
        <end position="553"/>
    </location>
</feature>
<dbReference type="InterPro" id="IPR005062">
    <property type="entry name" value="SAC3/GANP/THP3_conserved"/>
</dbReference>
<dbReference type="Proteomes" id="UP000292702">
    <property type="component" value="Unassembled WGS sequence"/>
</dbReference>
<dbReference type="EMBL" id="RWJN01000518">
    <property type="protein sequence ID" value="TCD60994.1"/>
    <property type="molecule type" value="Genomic_DNA"/>
</dbReference>
<gene>
    <name evidence="3" type="ORF">EIP91_009186</name>
</gene>
<dbReference type="GO" id="GO:0070390">
    <property type="term" value="C:transcription export complex 2"/>
    <property type="evidence" value="ECO:0007669"/>
    <property type="project" value="TreeGrafter"/>
</dbReference>
<feature type="region of interest" description="Disordered" evidence="1">
    <location>
        <begin position="729"/>
        <end position="762"/>
    </location>
</feature>
<feature type="compositionally biased region" description="Polar residues" evidence="1">
    <location>
        <begin position="1274"/>
        <end position="1283"/>
    </location>
</feature>
<feature type="compositionally biased region" description="Low complexity" evidence="1">
    <location>
        <begin position="590"/>
        <end position="611"/>
    </location>
</feature>
<sequence>MEDDVNSLDVADSDDPEERERFWKELVKAREVEKRRMIAEKKWADPDAPMRLEDAITPVGTCTDMCPKFERYRREREHNLDKWEVIPGTKRVDHSRAVKMYERASGAKSLPSDLRTPETCQRTLDYLFHDLLPRGGFTETHSFIRDRSRAVRNDFTPQLITGPLAIECHDRCARFHIIAMHLLRDVTGFDLRLEEQQLSHALLSLQQFYEDQRGQFSSPTELEMRVYQRLISIRNLQESHDKVPGHITSHPVFQLTTRFRQHVQKESAPINRTSSLRVGQAGMQIFGELAAVLRQQNDTVMIYLIACILERLFGKDTIEDIEAIRGSLSVSDIIDGVSQPADTFVSSPVAALDEEIVDEFVDELVEEEPSSEPPPVQRGATEWLNSNFSTQNNSSQPSSTFTSFSPLATTPPFPASTSAPVSAFANIKSVPNAFGSGTFGNAGSVFGGPSRPASVFGGPPSAFASITPSPSNPPSTPAISPPPAPSPPRGNSIFSADLKDKPFGSLPAAAFKSPPASQAPTPPLPPPASNGFMQAMQPGPAPSIPTSQFSLNPQASTFTPSSLSSTTLTAPTPTQPRITPQVQLPPSSPFPSLSRTTPVTPRTSSSPPVLTVDTSSKPPTPEPRIIERRQTLWEMPSLNMSKSTPEADYVATAPSTPTEPPPIGKPTHMPLPPTPTARWFDPSSQQPKPGSSSSSLLRKQSLIGFPLQMPGSAENTGILSPLHIPSPGSLQWPAAPGAPASPTPAGPSSPLLITSPITSKSKGKARQIDVDLDHLAADFVVKHSATAKCFKKWLKKTTDYAAWHEACRRSDAYREKSEKEKHTRSMNSSRSKGRDQSASKRRASLGTDLDSHASKRIRRRKSMDYKAAITDDELVQQLRENQEEHQRRWAQGSFLATIRNRVSALSPDPESHSAWRAWLSLNTENDGTAIWLEHKFNVPHSGQWLTEAVFSMPAKPREIFTHMLLGSPGLVMLERTPLEGITDAIERKYRVLDDCSRLRDIAEGLASDSKQRFLPELLVITWSDGGEEETSKDFTDMAHSFVQAGHFKGYHTFSVSSTDQDLDQRFKDIVDSMALEVNDRLTQKLSWQDLLTMFMEPYKSSASDWLHTCWIDDTFEWTRYNEVLKAIREAQFQAVQAILTVLGKKSEIRIDMPVDMQAPAHLGRDYATGPFLDVFVTVAIATAERLVGGERPTSYSVPRERVTYAFEALSNALESISNRLRESGATSLMRWSKRRADDDISPSSTPKRLRPSLSRDTSESDFSITEDSPPPSSLATSTAGYTETTEKPPVTTAMLRALARDILKSR</sequence>
<feature type="region of interest" description="Disordered" evidence="1">
    <location>
        <begin position="386"/>
        <end position="405"/>
    </location>
</feature>
<name>A0A4R0RF00_9APHY</name>
<evidence type="ECO:0000313" key="4">
    <source>
        <dbReference type="Proteomes" id="UP000292702"/>
    </source>
</evidence>
<dbReference type="Pfam" id="PF03399">
    <property type="entry name" value="SAC3_GANP"/>
    <property type="match status" value="1"/>
</dbReference>
<feature type="domain" description="SAC3/GANP/THP3 conserved" evidence="2">
    <location>
        <begin position="65"/>
        <end position="315"/>
    </location>
</feature>
<feature type="compositionally biased region" description="Low complexity" evidence="1">
    <location>
        <begin position="682"/>
        <end position="696"/>
    </location>
</feature>
<proteinExistence type="predicted"/>